<dbReference type="Pfam" id="PF09019">
    <property type="entry name" value="EcoRII-C"/>
    <property type="match status" value="1"/>
</dbReference>
<keyword evidence="2" id="KW-0255">Endonuclease</keyword>
<accession>A0A975NYU1</accession>
<dbReference type="InterPro" id="IPR015109">
    <property type="entry name" value="Restrct_endonuc_II_EcoRII_C"/>
</dbReference>
<gene>
    <name evidence="2" type="ORF">KMZ93_02280</name>
</gene>
<keyword evidence="2" id="KW-0540">Nuclease</keyword>
<reference evidence="2 3" key="1">
    <citation type="submission" date="2021-06" db="EMBL/GenBank/DDBJ databases">
        <title>Bradyrhizobium sp. S2-11-4 Genome sequencing.</title>
        <authorList>
            <person name="Jin L."/>
        </authorList>
    </citation>
    <scope>NUCLEOTIDE SEQUENCE [LARGE SCALE GENOMIC DNA]</scope>
    <source>
        <strain evidence="2 3">S2-11-4</strain>
    </source>
</reference>
<dbReference type="GO" id="GO:0009307">
    <property type="term" value="P:DNA restriction-modification system"/>
    <property type="evidence" value="ECO:0007669"/>
    <property type="project" value="InterPro"/>
</dbReference>
<dbReference type="AlphaFoldDB" id="A0A975NYU1"/>
<dbReference type="Gene3D" id="3.40.91.80">
    <property type="match status" value="1"/>
</dbReference>
<dbReference type="GO" id="GO:0003677">
    <property type="term" value="F:DNA binding"/>
    <property type="evidence" value="ECO:0007669"/>
    <property type="project" value="InterPro"/>
</dbReference>
<dbReference type="InterPro" id="IPR038365">
    <property type="entry name" value="EcoRII_C_sf"/>
</dbReference>
<feature type="domain" description="Restriction endonuclease type II EcoRII C-terminal" evidence="1">
    <location>
        <begin position="228"/>
        <end position="396"/>
    </location>
</feature>
<evidence type="ECO:0000313" key="3">
    <source>
        <dbReference type="Proteomes" id="UP000676951"/>
    </source>
</evidence>
<dbReference type="SUPFAM" id="SSF52980">
    <property type="entry name" value="Restriction endonuclease-like"/>
    <property type="match status" value="1"/>
</dbReference>
<dbReference type="Proteomes" id="UP000676951">
    <property type="component" value="Chromosome"/>
</dbReference>
<proteinExistence type="predicted"/>
<dbReference type="REBASE" id="500632">
    <property type="entry name" value="BspS2114ORF2290P"/>
</dbReference>
<dbReference type="EMBL" id="CP076136">
    <property type="protein sequence ID" value="QWG23797.1"/>
    <property type="molecule type" value="Genomic_DNA"/>
</dbReference>
<organism evidence="2 3">
    <name type="scientific">Bradyrhizobium sediminis</name>
    <dbReference type="NCBI Taxonomy" id="2840469"/>
    <lineage>
        <taxon>Bacteria</taxon>
        <taxon>Pseudomonadati</taxon>
        <taxon>Pseudomonadota</taxon>
        <taxon>Alphaproteobacteria</taxon>
        <taxon>Hyphomicrobiales</taxon>
        <taxon>Nitrobacteraceae</taxon>
        <taxon>Bradyrhizobium</taxon>
    </lineage>
</organism>
<dbReference type="RefSeq" id="WP_215604546.1">
    <property type="nucleotide sequence ID" value="NZ_CP076136.1"/>
</dbReference>
<dbReference type="InterPro" id="IPR011335">
    <property type="entry name" value="Restrct_endonuc-II-like"/>
</dbReference>
<sequence>MRRGLLSDYFEWAAVKRLSAVEADPERSHQHEFAGGHLRKMFGDEDRLEFPARFIWLSDEQEGISEDGKLSWYDSRRKNPDRSAEYRLYYFDNGVTSLMKEGDSFFVAARRDGSTMVIITPEGSTIESQLAWLFGIEGNGESFESTEITEDESFRLDFAARYILDEIGIDAEEPETDVLDTILEKCGNKFPATHDFSKMARESLPEVSAMDDADHILMTWLEREELLFRRMERHIVSERLKTGFVAADTADVDGFIAFSLSVQNRRKSRAGYSLEHHLTALFKARGIKFERGVETENRNKPDFLFPGQNEYRDAAFDTAKLTMLGAKSTCKDRWRQVLSEATRIQHKHLVTLEPGITENQTDEMKAKHLQLVVPVAIHDTYKPSQQEWLMGVADFVELVKSRQVGDS</sequence>
<evidence type="ECO:0000313" key="2">
    <source>
        <dbReference type="EMBL" id="QWG23797.1"/>
    </source>
</evidence>
<dbReference type="GO" id="GO:0009036">
    <property type="term" value="F:type II site-specific deoxyribonuclease activity"/>
    <property type="evidence" value="ECO:0007669"/>
    <property type="project" value="InterPro"/>
</dbReference>
<protein>
    <submittedName>
        <fullName evidence="2">Type II restriction endonuclease</fullName>
    </submittedName>
</protein>
<evidence type="ECO:0000259" key="1">
    <source>
        <dbReference type="Pfam" id="PF09019"/>
    </source>
</evidence>
<keyword evidence="3" id="KW-1185">Reference proteome</keyword>
<name>A0A975NYU1_9BRAD</name>
<keyword evidence="2" id="KW-0378">Hydrolase</keyword>